<dbReference type="PROSITE" id="PS50011">
    <property type="entry name" value="PROTEIN_KINASE_DOM"/>
    <property type="match status" value="1"/>
</dbReference>
<proteinExistence type="predicted"/>
<evidence type="ECO:0000259" key="1">
    <source>
        <dbReference type="PROSITE" id="PS50011"/>
    </source>
</evidence>
<evidence type="ECO:0000313" key="2">
    <source>
        <dbReference type="EMBL" id="TDL26129.1"/>
    </source>
</evidence>
<dbReference type="GO" id="GO:0005524">
    <property type="term" value="F:ATP binding"/>
    <property type="evidence" value="ECO:0007669"/>
    <property type="project" value="InterPro"/>
</dbReference>
<dbReference type="Gene3D" id="1.10.510.10">
    <property type="entry name" value="Transferase(Phosphotransferase) domain 1"/>
    <property type="match status" value="1"/>
</dbReference>
<feature type="domain" description="Protein kinase" evidence="1">
    <location>
        <begin position="324"/>
        <end position="577"/>
    </location>
</feature>
<dbReference type="VEuPathDB" id="FungiDB:BD410DRAFT_836791"/>
<accession>A0A4Y7QH11</accession>
<dbReference type="Gene3D" id="3.30.200.20">
    <property type="entry name" value="Phosphorylase Kinase, domain 1"/>
    <property type="match status" value="1"/>
</dbReference>
<dbReference type="OrthoDB" id="3250441at2759"/>
<dbReference type="GO" id="GO:0004672">
    <property type="term" value="F:protein kinase activity"/>
    <property type="evidence" value="ECO:0007669"/>
    <property type="project" value="InterPro"/>
</dbReference>
<dbReference type="InterPro" id="IPR000719">
    <property type="entry name" value="Prot_kinase_dom"/>
</dbReference>
<reference evidence="2 3" key="1">
    <citation type="submission" date="2018-06" db="EMBL/GenBank/DDBJ databases">
        <title>A transcriptomic atlas of mushroom development highlights an independent origin of complex multicellularity.</title>
        <authorList>
            <consortium name="DOE Joint Genome Institute"/>
            <person name="Krizsan K."/>
            <person name="Almasi E."/>
            <person name="Merenyi Z."/>
            <person name="Sahu N."/>
            <person name="Viragh M."/>
            <person name="Koszo T."/>
            <person name="Mondo S."/>
            <person name="Kiss B."/>
            <person name="Balint B."/>
            <person name="Kues U."/>
            <person name="Barry K."/>
            <person name="Hegedus J.C."/>
            <person name="Henrissat B."/>
            <person name="Johnson J."/>
            <person name="Lipzen A."/>
            <person name="Ohm R."/>
            <person name="Nagy I."/>
            <person name="Pangilinan J."/>
            <person name="Yan J."/>
            <person name="Xiong Y."/>
            <person name="Grigoriev I.V."/>
            <person name="Hibbett D.S."/>
            <person name="Nagy L.G."/>
        </authorList>
    </citation>
    <scope>NUCLEOTIDE SEQUENCE [LARGE SCALE GENOMIC DNA]</scope>
    <source>
        <strain evidence="2 3">SZMC22713</strain>
    </source>
</reference>
<dbReference type="AlphaFoldDB" id="A0A4Y7QH11"/>
<dbReference type="EMBL" id="ML170162">
    <property type="protein sequence ID" value="TDL26129.1"/>
    <property type="molecule type" value="Genomic_DNA"/>
</dbReference>
<name>A0A4Y7QH11_9AGAM</name>
<protein>
    <recommendedName>
        <fullName evidence="1">Protein kinase domain-containing protein</fullName>
    </recommendedName>
</protein>
<gene>
    <name evidence="2" type="ORF">BD410DRAFT_836791</name>
</gene>
<evidence type="ECO:0000313" key="3">
    <source>
        <dbReference type="Proteomes" id="UP000294933"/>
    </source>
</evidence>
<dbReference type="Proteomes" id="UP000294933">
    <property type="component" value="Unassembled WGS sequence"/>
</dbReference>
<keyword evidence="3" id="KW-1185">Reference proteome</keyword>
<organism evidence="2 3">
    <name type="scientific">Rickenella mellea</name>
    <dbReference type="NCBI Taxonomy" id="50990"/>
    <lineage>
        <taxon>Eukaryota</taxon>
        <taxon>Fungi</taxon>
        <taxon>Dikarya</taxon>
        <taxon>Basidiomycota</taxon>
        <taxon>Agaricomycotina</taxon>
        <taxon>Agaricomycetes</taxon>
        <taxon>Hymenochaetales</taxon>
        <taxon>Rickenellaceae</taxon>
        <taxon>Rickenella</taxon>
    </lineage>
</organism>
<dbReference type="SUPFAM" id="SSF56112">
    <property type="entry name" value="Protein kinase-like (PK-like)"/>
    <property type="match status" value="1"/>
</dbReference>
<dbReference type="InterPro" id="IPR011009">
    <property type="entry name" value="Kinase-like_dom_sf"/>
</dbReference>
<sequence length="577" mass="65012">MSSTAMPLTVACYFPAEQPVFISLEIRTTLFVSNFLDAVAEKLRQFDQFTGIKATELRLFKQADADVPLEPDDTLQTRALGWLHQRPDGRELERNRYMDRLFPRGNVEDMVDIIIADAQVLEMLEGFGDPYTQYRKKVGKALDKRVKYVSSPSLSEFVNNPNKQADAFRGALPPFYMGRPGGAPAVIYHPSLALLQHRLEHPETIAVTSTDVERAAKYFRCAAAFYRDENERQKAIKEILDDAIGATGEWQLALGWADNIKPDGTWWIDDCFLSLVLELKNTVGLLGDALLQAAFDYFKIVSREKYNEFRQFCNFPVVLIGITANRLEIGVAVCVGPIYVTRLLTLDLSLDFLASKSIEWAIRHLHLSCLYPNPTHVGPTTELPQLIYKHFLSRAGQPISDIVELANKTSALYVATLTATNQDIIVKFTARYSEEAHRLLAKAQLAPTLHYCEQVMGDLYMVIMDRVDGTSIWQLRQEKSPISAVVPTKVAEAVDILHANNIVLGDLRDPNIMYSKSNESVMLVDFDWPGKDGESTYPATLNCSADWAQGVGPYEIMRKEHDTWQVKRLQRLCPSAP</sequence>